<dbReference type="Proteomes" id="UP000242857">
    <property type="component" value="Unassembled WGS sequence"/>
</dbReference>
<dbReference type="InterPro" id="IPR006680">
    <property type="entry name" value="Amidohydro-rel"/>
</dbReference>
<name>A0A1M5A002_9GAMM</name>
<evidence type="ECO:0000313" key="4">
    <source>
        <dbReference type="Proteomes" id="UP000242857"/>
    </source>
</evidence>
<reference evidence="4" key="1">
    <citation type="submission" date="2016-11" db="EMBL/GenBank/DDBJ databases">
        <authorList>
            <person name="Varghese N."/>
            <person name="Submissions S."/>
        </authorList>
    </citation>
    <scope>NUCLEOTIDE SEQUENCE [LARGE SCALE GENOMIC DNA]</scope>
    <source>
        <strain evidence="4">DSM 14834</strain>
    </source>
</reference>
<evidence type="ECO:0000256" key="1">
    <source>
        <dbReference type="SAM" id="SignalP"/>
    </source>
</evidence>
<dbReference type="InterPro" id="IPR057744">
    <property type="entry name" value="OTAase-like"/>
</dbReference>
<feature type="chain" id="PRO_5012883555" evidence="1">
    <location>
        <begin position="20"/>
        <end position="443"/>
    </location>
</feature>
<dbReference type="InterPro" id="IPR011059">
    <property type="entry name" value="Metal-dep_hydrolase_composite"/>
</dbReference>
<dbReference type="SUPFAM" id="SSF51556">
    <property type="entry name" value="Metallo-dependent hydrolases"/>
    <property type="match status" value="1"/>
</dbReference>
<dbReference type="RefSeq" id="WP_072756489.1">
    <property type="nucleotide sequence ID" value="NZ_FQUK01000044.1"/>
</dbReference>
<feature type="domain" description="Amidohydrolase-related" evidence="2">
    <location>
        <begin position="84"/>
        <end position="432"/>
    </location>
</feature>
<gene>
    <name evidence="3" type="ORF">SAMN02745204_02080</name>
</gene>
<dbReference type="STRING" id="213588.SAMN02745204_02080"/>
<keyword evidence="1" id="KW-0732">Signal</keyword>
<evidence type="ECO:0000259" key="2">
    <source>
        <dbReference type="Pfam" id="PF01979"/>
    </source>
</evidence>
<dbReference type="AlphaFoldDB" id="A0A1M5A002"/>
<dbReference type="PANTHER" id="PTHR43135">
    <property type="entry name" value="ALPHA-D-RIBOSE 1-METHYLPHOSPHONATE 5-TRIPHOSPHATE DIPHOSPHATASE"/>
    <property type="match status" value="1"/>
</dbReference>
<dbReference type="OrthoDB" id="9782972at2"/>
<dbReference type="InterPro" id="IPR051781">
    <property type="entry name" value="Metallo-dep_Hydrolase"/>
</dbReference>
<proteinExistence type="predicted"/>
<dbReference type="PANTHER" id="PTHR43135:SF3">
    <property type="entry name" value="ALPHA-D-RIBOSE 1-METHYLPHOSPHONATE 5-TRIPHOSPHATE DIPHOSPHATASE"/>
    <property type="match status" value="1"/>
</dbReference>
<dbReference type="SUPFAM" id="SSF51338">
    <property type="entry name" value="Composite domain of metallo-dependent hydrolases"/>
    <property type="match status" value="1"/>
</dbReference>
<dbReference type="Pfam" id="PF01979">
    <property type="entry name" value="Amidohydro_1"/>
    <property type="match status" value="1"/>
</dbReference>
<dbReference type="Gene3D" id="3.20.20.140">
    <property type="entry name" value="Metal-dependent hydrolases"/>
    <property type="match status" value="1"/>
</dbReference>
<evidence type="ECO:0000313" key="3">
    <source>
        <dbReference type="EMBL" id="SHF23578.1"/>
    </source>
</evidence>
<dbReference type="EMBL" id="FQUK01000044">
    <property type="protein sequence ID" value="SHF23578.1"/>
    <property type="molecule type" value="Genomic_DNA"/>
</dbReference>
<sequence>MSRSAFAVLLTLACLPALAANPDSGDATAVTVLHCGRLFDADTGRMLGESSIVVRGARIVSVQPGAIALPAGANAIELGQATCLPGLIDSHVHLTSQSSPTSYSDQFRWNVADYAIRSTVYAQRTLQAGFTTVRNLGDGNGESIALRNAIEAGVIPGPRIFTAGPAIGSTGGHADGTDGYRKDLAGDPGPKDGIINGVDDAWKAVRQHYKDGADLIKIMPSGGVLDESASADNPQLTLDEIKAVVAAAHDYGFTVAAHAHGAEGIRRAVEGGVDSIEHGTFMDDADMRLMKQRGTWYVPTIIAGKYVGEKAKVPGYYPPQVAAKAQQVGPIIQATAGRAYKAGVRIAFGTDAGVYPHGENAREFRYMVDAGIPAAYALQAATVHAAALLKKSADLGSIAAGKYADIIAVDGDPLADIDVMQKVAFVMKAGTVYRRDGRAVVSP</sequence>
<protein>
    <submittedName>
        <fullName evidence="3">Imidazolonepropionase</fullName>
    </submittedName>
</protein>
<dbReference type="GO" id="GO:0016810">
    <property type="term" value="F:hydrolase activity, acting on carbon-nitrogen (but not peptide) bonds"/>
    <property type="evidence" value="ECO:0007669"/>
    <property type="project" value="InterPro"/>
</dbReference>
<dbReference type="Gene3D" id="2.30.40.10">
    <property type="entry name" value="Urease, subunit C, domain 1"/>
    <property type="match status" value="1"/>
</dbReference>
<dbReference type="CDD" id="cd01299">
    <property type="entry name" value="Met_dep_hydrolase_A"/>
    <property type="match status" value="1"/>
</dbReference>
<keyword evidence="4" id="KW-1185">Reference proteome</keyword>
<dbReference type="InterPro" id="IPR032466">
    <property type="entry name" value="Metal_Hydrolase"/>
</dbReference>
<accession>A0A1M5A002</accession>
<feature type="signal peptide" evidence="1">
    <location>
        <begin position="1"/>
        <end position="19"/>
    </location>
</feature>
<organism evidence="3 4">
    <name type="scientific">Thermomonas hydrothermalis</name>
    <dbReference type="NCBI Taxonomy" id="213588"/>
    <lineage>
        <taxon>Bacteria</taxon>
        <taxon>Pseudomonadati</taxon>
        <taxon>Pseudomonadota</taxon>
        <taxon>Gammaproteobacteria</taxon>
        <taxon>Lysobacterales</taxon>
        <taxon>Lysobacteraceae</taxon>
        <taxon>Thermomonas</taxon>
    </lineage>
</organism>